<dbReference type="Pfam" id="PF00144">
    <property type="entry name" value="Beta-lactamase"/>
    <property type="match status" value="1"/>
</dbReference>
<dbReference type="RefSeq" id="WP_258797297.1">
    <property type="nucleotide sequence ID" value="NZ_JANTHX010000004.1"/>
</dbReference>
<gene>
    <name evidence="2" type="ORF">NUH29_02295</name>
</gene>
<dbReference type="InterPro" id="IPR012338">
    <property type="entry name" value="Beta-lactam/transpept-like"/>
</dbReference>
<reference evidence="2 3" key="1">
    <citation type="submission" date="2022-08" db="EMBL/GenBank/DDBJ databases">
        <authorList>
            <person name="Li F."/>
        </authorList>
    </citation>
    <scope>NUCLEOTIDE SEQUENCE [LARGE SCALE GENOMIC DNA]</scope>
    <source>
        <strain evidence="2 3">10F1B-8-1</strain>
    </source>
</reference>
<keyword evidence="3" id="KW-1185">Reference proteome</keyword>
<dbReference type="InterPro" id="IPR001466">
    <property type="entry name" value="Beta-lactam-related"/>
</dbReference>
<dbReference type="EMBL" id="JANTHX010000004">
    <property type="protein sequence ID" value="MCS0498378.1"/>
    <property type="molecule type" value="Genomic_DNA"/>
</dbReference>
<evidence type="ECO:0000259" key="1">
    <source>
        <dbReference type="Pfam" id="PF00144"/>
    </source>
</evidence>
<dbReference type="Gene3D" id="3.40.710.10">
    <property type="entry name" value="DD-peptidase/beta-lactamase superfamily"/>
    <property type="match status" value="1"/>
</dbReference>
<dbReference type="PANTHER" id="PTHR46825:SF15">
    <property type="entry name" value="BETA-LACTAMASE-RELATED DOMAIN-CONTAINING PROTEIN"/>
    <property type="match status" value="1"/>
</dbReference>
<accession>A0ABT1ZCE7</accession>
<name>A0ABT1ZCE7_9MICO</name>
<evidence type="ECO:0000313" key="3">
    <source>
        <dbReference type="Proteomes" id="UP001205337"/>
    </source>
</evidence>
<evidence type="ECO:0000313" key="2">
    <source>
        <dbReference type="EMBL" id="MCS0498378.1"/>
    </source>
</evidence>
<dbReference type="PANTHER" id="PTHR46825">
    <property type="entry name" value="D-ALANYL-D-ALANINE-CARBOXYPEPTIDASE/ENDOPEPTIDASE AMPH"/>
    <property type="match status" value="1"/>
</dbReference>
<dbReference type="Proteomes" id="UP001205337">
    <property type="component" value="Unassembled WGS sequence"/>
</dbReference>
<feature type="domain" description="Beta-lactamase-related" evidence="1">
    <location>
        <begin position="25"/>
        <end position="338"/>
    </location>
</feature>
<dbReference type="InterPro" id="IPR050491">
    <property type="entry name" value="AmpC-like"/>
</dbReference>
<dbReference type="SUPFAM" id="SSF56601">
    <property type="entry name" value="beta-lactamase/transpeptidase-like"/>
    <property type="match status" value="1"/>
</dbReference>
<organism evidence="2 3">
    <name type="scientific">Protaetiibacter mangrovi</name>
    <dbReference type="NCBI Taxonomy" id="2970926"/>
    <lineage>
        <taxon>Bacteria</taxon>
        <taxon>Bacillati</taxon>
        <taxon>Actinomycetota</taxon>
        <taxon>Actinomycetes</taxon>
        <taxon>Micrococcales</taxon>
        <taxon>Microbacteriaceae</taxon>
        <taxon>Protaetiibacter</taxon>
    </lineage>
</organism>
<comment type="caution">
    <text evidence="2">The sequence shown here is derived from an EMBL/GenBank/DDBJ whole genome shotgun (WGS) entry which is preliminary data.</text>
</comment>
<proteinExistence type="predicted"/>
<sequence>MDHHVADLLAEALGRELEPRIGPTAPGHAWGVFDGGTLVEAHGAGGAAAAPARAAFRIASCTKSFTAASALLLADEGSLDLEQPLAEALDVPLRMIGRPTSAPTVRDALAMRAGFPTDDPWGDRQESLSDDDFAALLSEGVRMAWPAGRRYEYSNLGYAIVGRIIALRAGMPYRRFVETRLLAPLGLRGTGYTEAVGDAVTGYRPGPDGWEPLPFTGPGAFSPIGGLFSTVTDLARWCGVLSGAIDVDGVLPERLAARMRRPETPVAGDPSGDGPWHAYGLGLVVRSDGAGRRFVGHSGGYPGFTTRMEWEQGSGIGAVVFENATYTGLTRPVHAAFDAALPGGTAAAALDAPEPHPWPETVDAAERVRAALASGSLPAAELLDDCVDLDVPLSRRAARLAALLDRIGGVDELGAVGYAGPARADWVLHGPRGALHCGILMSPPAATRVQKLEIELAT</sequence>
<protein>
    <submittedName>
        <fullName evidence="2">Beta-lactamase family protein</fullName>
    </submittedName>
</protein>